<dbReference type="PANTHER" id="PTHR37422">
    <property type="entry name" value="TEICHURONIC ACID BIOSYNTHESIS PROTEIN TUAE"/>
    <property type="match status" value="1"/>
</dbReference>
<evidence type="ECO:0000256" key="1">
    <source>
        <dbReference type="SAM" id="MobiDB-lite"/>
    </source>
</evidence>
<feature type="transmembrane region" description="Helical" evidence="2">
    <location>
        <begin position="6"/>
        <end position="24"/>
    </location>
</feature>
<evidence type="ECO:0008006" key="5">
    <source>
        <dbReference type="Google" id="ProtNLM"/>
    </source>
</evidence>
<feature type="region of interest" description="Disordered" evidence="1">
    <location>
        <begin position="479"/>
        <end position="511"/>
    </location>
</feature>
<feature type="transmembrane region" description="Helical" evidence="2">
    <location>
        <begin position="392"/>
        <end position="421"/>
    </location>
</feature>
<dbReference type="AlphaFoldDB" id="A0A1X6ZL72"/>
<dbReference type="Proteomes" id="UP000193061">
    <property type="component" value="Unassembled WGS sequence"/>
</dbReference>
<feature type="transmembrane region" description="Helical" evidence="2">
    <location>
        <begin position="267"/>
        <end position="300"/>
    </location>
</feature>
<dbReference type="EMBL" id="FWFX01000008">
    <property type="protein sequence ID" value="SLN54417.1"/>
    <property type="molecule type" value="Genomic_DNA"/>
</dbReference>
<feature type="transmembrane region" description="Helical" evidence="2">
    <location>
        <begin position="433"/>
        <end position="459"/>
    </location>
</feature>
<evidence type="ECO:0000313" key="4">
    <source>
        <dbReference type="Proteomes" id="UP000193061"/>
    </source>
</evidence>
<keyword evidence="2" id="KW-0812">Transmembrane</keyword>
<organism evidence="3 4">
    <name type="scientific">Roseovarius albus</name>
    <dbReference type="NCBI Taxonomy" id="1247867"/>
    <lineage>
        <taxon>Bacteria</taxon>
        <taxon>Pseudomonadati</taxon>
        <taxon>Pseudomonadota</taxon>
        <taxon>Alphaproteobacteria</taxon>
        <taxon>Rhodobacterales</taxon>
        <taxon>Roseobacteraceae</taxon>
        <taxon>Roseovarius</taxon>
    </lineage>
</organism>
<feature type="transmembrane region" description="Helical" evidence="2">
    <location>
        <begin position="306"/>
        <end position="322"/>
    </location>
</feature>
<dbReference type="InterPro" id="IPR051533">
    <property type="entry name" value="WaaL-like"/>
</dbReference>
<dbReference type="PANTHER" id="PTHR37422:SF13">
    <property type="entry name" value="LIPOPOLYSACCHARIDE BIOSYNTHESIS PROTEIN PA4999-RELATED"/>
    <property type="match status" value="1"/>
</dbReference>
<feature type="transmembrane region" description="Helical" evidence="2">
    <location>
        <begin position="114"/>
        <end position="132"/>
    </location>
</feature>
<protein>
    <recommendedName>
        <fullName evidence="5">O-Antigen ligase</fullName>
    </recommendedName>
</protein>
<evidence type="ECO:0000256" key="2">
    <source>
        <dbReference type="SAM" id="Phobius"/>
    </source>
</evidence>
<evidence type="ECO:0000313" key="3">
    <source>
        <dbReference type="EMBL" id="SLN54417.1"/>
    </source>
</evidence>
<feature type="transmembrane region" description="Helical" evidence="2">
    <location>
        <begin position="181"/>
        <end position="199"/>
    </location>
</feature>
<keyword evidence="2" id="KW-1133">Transmembrane helix</keyword>
<dbReference type="OrthoDB" id="7595044at2"/>
<keyword evidence="4" id="KW-1185">Reference proteome</keyword>
<accession>A0A1X6ZL72</accession>
<feature type="compositionally biased region" description="Basic and acidic residues" evidence="1">
    <location>
        <begin position="479"/>
        <end position="496"/>
    </location>
</feature>
<gene>
    <name evidence="3" type="ORF">ROA7450_02807</name>
</gene>
<feature type="transmembrane region" description="Helical" evidence="2">
    <location>
        <begin position="233"/>
        <end position="255"/>
    </location>
</feature>
<reference evidence="3 4" key="1">
    <citation type="submission" date="2017-03" db="EMBL/GenBank/DDBJ databases">
        <authorList>
            <person name="Afonso C.L."/>
            <person name="Miller P.J."/>
            <person name="Scott M.A."/>
            <person name="Spackman E."/>
            <person name="Goraichik I."/>
            <person name="Dimitrov K.M."/>
            <person name="Suarez D.L."/>
            <person name="Swayne D.E."/>
        </authorList>
    </citation>
    <scope>NUCLEOTIDE SEQUENCE [LARGE SCALE GENOMIC DNA]</scope>
    <source>
        <strain evidence="3 4">CECT 7450</strain>
    </source>
</reference>
<sequence>MPNAFAHLVLYSWPLIAFFLFRFLPLRAALIWTIVAGYLLLPTRAGFDLPAFPTVDKDFVAVVSALLMCAVFGRKAQTQNRLVQREGRSQQRLLQPDLAEINSLIFVPKRGNKIFWGLIGLATLSPVMTVLQNAEPAIRGPGFIPGLRPYDAFSIALTLLVTILPFLLGRRYLASESAQKLLLKGIALALLIYSFLALYEVRMSPQLNTMFYGFFPHSWAQHVRGDGYRPLVFLPHGLILSIFLGMGAASAFAYWRCQADKLKAAKWLLVGLWIFGTLVLSKSLGALVLTILFCPVILFLGVRSQTIIAALFAGVVLTYPMLRSADLIPVEAIHNAAQSIDEGRAQSLKYRLDNEDRLIEKAQQKPLAGWGGWGRSRVYDESGWDITTTDGYWVIVIGAAGWLGYLAHFGLLCIPLVLLGIKGRKLDLTIATSSLGIVHCIAIIDLLPNASVSPVLWLIAGSVMGRFQTANTRADLLAAKEEPLTSSDTPRERQSRPDTPTAPELHVRVPR</sequence>
<proteinExistence type="predicted"/>
<feature type="transmembrane region" description="Helical" evidence="2">
    <location>
        <begin position="152"/>
        <end position="169"/>
    </location>
</feature>
<name>A0A1X6ZL72_9RHOB</name>
<keyword evidence="2" id="KW-0472">Membrane</keyword>